<name>A0A316Z8W9_9BASI</name>
<dbReference type="GeneID" id="37269897"/>
<feature type="compositionally biased region" description="Basic and acidic residues" evidence="1">
    <location>
        <begin position="39"/>
        <end position="53"/>
    </location>
</feature>
<dbReference type="InterPro" id="IPR019434">
    <property type="entry name" value="DUF2423"/>
</dbReference>
<evidence type="ECO:0000313" key="4">
    <source>
        <dbReference type="Proteomes" id="UP000245946"/>
    </source>
</evidence>
<proteinExistence type="predicted"/>
<gene>
    <name evidence="3" type="ORF">FA09DRAFT_329845</name>
</gene>
<evidence type="ECO:0000256" key="1">
    <source>
        <dbReference type="SAM" id="MobiDB-lite"/>
    </source>
</evidence>
<keyword evidence="4" id="KW-1185">Reference proteome</keyword>
<protein>
    <recommendedName>
        <fullName evidence="2">DUF2423 domain-containing protein</fullName>
    </recommendedName>
</protein>
<reference evidence="3 4" key="1">
    <citation type="journal article" date="2018" name="Mol. Biol. Evol.">
        <title>Broad Genomic Sampling Reveals a Smut Pathogenic Ancestry of the Fungal Clade Ustilaginomycotina.</title>
        <authorList>
            <person name="Kijpornyongpan T."/>
            <person name="Mondo S.J."/>
            <person name="Barry K."/>
            <person name="Sandor L."/>
            <person name="Lee J."/>
            <person name="Lipzen A."/>
            <person name="Pangilinan J."/>
            <person name="LaButti K."/>
            <person name="Hainaut M."/>
            <person name="Henrissat B."/>
            <person name="Grigoriev I.V."/>
            <person name="Spatafora J.W."/>
            <person name="Aime M.C."/>
        </authorList>
    </citation>
    <scope>NUCLEOTIDE SEQUENCE [LARGE SCALE GENOMIC DNA]</scope>
    <source>
        <strain evidence="3 4">MCA 4186</strain>
    </source>
</reference>
<feature type="domain" description="DUF2423" evidence="2">
    <location>
        <begin position="1"/>
        <end position="44"/>
    </location>
</feature>
<dbReference type="OrthoDB" id="4087970at2759"/>
<dbReference type="Proteomes" id="UP000245946">
    <property type="component" value="Unassembled WGS sequence"/>
</dbReference>
<dbReference type="STRING" id="58919.A0A316Z8W9"/>
<feature type="compositionally biased region" description="Basic residues" evidence="1">
    <location>
        <begin position="1"/>
        <end position="17"/>
    </location>
</feature>
<dbReference type="PANTHER" id="PTHR28219:SF1">
    <property type="entry name" value="UPF0642 PROTEIN YBL028C"/>
    <property type="match status" value="1"/>
</dbReference>
<dbReference type="EMBL" id="KZ819292">
    <property type="protein sequence ID" value="PWN98230.1"/>
    <property type="molecule type" value="Genomic_DNA"/>
</dbReference>
<dbReference type="PANTHER" id="PTHR28219">
    <property type="entry name" value="UPF0642 PROTEIN YBL028C"/>
    <property type="match status" value="1"/>
</dbReference>
<dbReference type="AlphaFoldDB" id="A0A316Z8W9"/>
<dbReference type="RefSeq" id="XP_025598509.1">
    <property type="nucleotide sequence ID" value="XM_025742353.1"/>
</dbReference>
<evidence type="ECO:0000313" key="3">
    <source>
        <dbReference type="EMBL" id="PWN98230.1"/>
    </source>
</evidence>
<feature type="compositionally biased region" description="Acidic residues" evidence="1">
    <location>
        <begin position="61"/>
        <end position="88"/>
    </location>
</feature>
<accession>A0A316Z8W9</accession>
<organism evidence="3 4">
    <name type="scientific">Tilletiopsis washingtonensis</name>
    <dbReference type="NCBI Taxonomy" id="58919"/>
    <lineage>
        <taxon>Eukaryota</taxon>
        <taxon>Fungi</taxon>
        <taxon>Dikarya</taxon>
        <taxon>Basidiomycota</taxon>
        <taxon>Ustilaginomycotina</taxon>
        <taxon>Exobasidiomycetes</taxon>
        <taxon>Entylomatales</taxon>
        <taxon>Entylomatales incertae sedis</taxon>
        <taxon>Tilletiopsis</taxon>
    </lineage>
</organism>
<sequence length="136" mass="14947">MAKSLRSRSKLAARTAKRRDPNSDYAVAEAARTNALAKRQAERIRGKKLREQEAAEAQAEQGDEAEGTMEVDGDAGDADVADEADADAEPVKVSTSGTRESRRETWRKAKGWKPKVGKGTSHEGRSKNNGRVKRRR</sequence>
<evidence type="ECO:0000259" key="2">
    <source>
        <dbReference type="Pfam" id="PF10338"/>
    </source>
</evidence>
<dbReference type="GO" id="GO:0030687">
    <property type="term" value="C:preribosome, large subunit precursor"/>
    <property type="evidence" value="ECO:0007669"/>
    <property type="project" value="TreeGrafter"/>
</dbReference>
<feature type="region of interest" description="Disordered" evidence="1">
    <location>
        <begin position="1"/>
        <end position="136"/>
    </location>
</feature>
<dbReference type="Pfam" id="PF10338">
    <property type="entry name" value="YBL028C_N"/>
    <property type="match status" value="1"/>
</dbReference>